<keyword evidence="12" id="KW-1185">Reference proteome</keyword>
<evidence type="ECO:0000256" key="5">
    <source>
        <dbReference type="RuleBase" id="RU362116"/>
    </source>
</evidence>
<dbReference type="GO" id="GO:0009425">
    <property type="term" value="C:bacterial-type flagellum basal body"/>
    <property type="evidence" value="ECO:0007669"/>
    <property type="project" value="UniProtKB-SubCell"/>
</dbReference>
<dbReference type="Pfam" id="PF22692">
    <property type="entry name" value="LlgE_F_G_D1"/>
    <property type="match status" value="1"/>
</dbReference>
<feature type="domain" description="Flagellar hook protein FlgE/F/G-like D1" evidence="10">
    <location>
        <begin position="96"/>
        <end position="146"/>
    </location>
</feature>
<proteinExistence type="inferred from homology"/>
<dbReference type="PANTHER" id="PTHR30435:SF1">
    <property type="entry name" value="FLAGELLAR HOOK PROTEIN FLGE"/>
    <property type="match status" value="1"/>
</dbReference>
<accession>A0A6I3SBU4</accession>
<evidence type="ECO:0000256" key="6">
    <source>
        <dbReference type="SAM" id="MobiDB-lite"/>
    </source>
</evidence>
<dbReference type="EMBL" id="WNKU01000001">
    <property type="protein sequence ID" value="MTV47802.1"/>
    <property type="molecule type" value="Genomic_DNA"/>
</dbReference>
<evidence type="ECO:0000256" key="1">
    <source>
        <dbReference type="ARBA" id="ARBA00004117"/>
    </source>
</evidence>
<dbReference type="GO" id="GO:0071978">
    <property type="term" value="P:bacterial-type flagellum-dependent swarming motility"/>
    <property type="evidence" value="ECO:0007669"/>
    <property type="project" value="TreeGrafter"/>
</dbReference>
<comment type="function">
    <text evidence="5">A flexible structure which links the flagellar filament to the drive apparatus in the basal body.</text>
</comment>
<dbReference type="InterPro" id="IPR053967">
    <property type="entry name" value="LlgE_F_G-like_D1"/>
</dbReference>
<dbReference type="InterPro" id="IPR037058">
    <property type="entry name" value="Falgellar_hook_FlgE_sf"/>
</dbReference>
<comment type="subcellular location">
    <subcellularLocation>
        <location evidence="1 5">Bacterial flagellum basal body</location>
    </subcellularLocation>
</comment>
<evidence type="ECO:0000256" key="4">
    <source>
        <dbReference type="ARBA" id="ARBA00023143"/>
    </source>
</evidence>
<evidence type="ECO:0000259" key="8">
    <source>
        <dbReference type="Pfam" id="PF06429"/>
    </source>
</evidence>
<comment type="similarity">
    <text evidence="2 5">Belongs to the flagella basal body rod proteins family.</text>
</comment>
<keyword evidence="4 5" id="KW-0975">Bacterial flagellum</keyword>
<feature type="domain" description="Flagellar basal-body/hook protein C-terminal" evidence="8">
    <location>
        <begin position="388"/>
        <end position="433"/>
    </location>
</feature>
<protein>
    <recommendedName>
        <fullName evidence="3 5">Flagellar hook protein FlgE</fullName>
    </recommendedName>
</protein>
<comment type="caution">
    <text evidence="11">The sequence shown here is derived from an EMBL/GenBank/DDBJ whole genome shotgun (WGS) entry which is preliminary data.</text>
</comment>
<dbReference type="AlphaFoldDB" id="A0A6I3SBU4"/>
<feature type="domain" description="Flagellar hook protein FlgE D2" evidence="9">
    <location>
        <begin position="190"/>
        <end position="315"/>
    </location>
</feature>
<evidence type="ECO:0000313" key="12">
    <source>
        <dbReference type="Proteomes" id="UP000430670"/>
    </source>
</evidence>
<dbReference type="PANTHER" id="PTHR30435">
    <property type="entry name" value="FLAGELLAR PROTEIN"/>
    <property type="match status" value="1"/>
</dbReference>
<dbReference type="Gene3D" id="2.60.98.20">
    <property type="entry name" value="Flagellar hook protein FlgE"/>
    <property type="match status" value="1"/>
</dbReference>
<dbReference type="Proteomes" id="UP000430670">
    <property type="component" value="Unassembled WGS sequence"/>
</dbReference>
<evidence type="ECO:0000259" key="7">
    <source>
        <dbReference type="Pfam" id="PF00460"/>
    </source>
</evidence>
<dbReference type="GO" id="GO:0009424">
    <property type="term" value="C:bacterial-type flagellum hook"/>
    <property type="evidence" value="ECO:0007669"/>
    <property type="project" value="TreeGrafter"/>
</dbReference>
<sequence length="435" mass="46692">MMRSLFSAVTALRNHQTRMDVIGNNIANVNTIGFKKSRVTFSDTLNQTIRGASSGDDGGRGGTNPMQVGLGMNVATIEMIPTATSVQGTGKNSDLAINGDGFFLLNDGGTQYYTRAGNFDLDNKYNFIRTDNGMKVMGYMADENGDIATTKSPVEISLEAKQNMKAYATNRVEFYRNLGNTDGKNTPIPKTIEIFDSQGQKHNLVVSFKNNGSTTPNQWIVSAVVVSGTTVLPGIIKGTLAFSSNGIFKSFTVTSASSFSFHNGTDDILTMPTTTYSANYKYPSSTTDKKLYLDLSKMTQFASETTADKLSQNGYADGSLKSYAIDSSGTLTGVFSNGKTMKLAQVAVSSFSNPAGLMKAGSNLYTKSNNCGEESTGTPGSASRGDIQPGALEMSNVDLSQEFTDMITTQRGFQANSRIITVSDSMLEELVNLKR</sequence>
<keyword evidence="11" id="KW-0969">Cilium</keyword>
<keyword evidence="11" id="KW-0966">Cell projection</keyword>
<dbReference type="InterPro" id="IPR020013">
    <property type="entry name" value="Flagellar_FlgE/F/G"/>
</dbReference>
<dbReference type="OrthoDB" id="9804559at2"/>
<keyword evidence="11" id="KW-0282">Flagellum</keyword>
<dbReference type="InterPro" id="IPR001444">
    <property type="entry name" value="Flag_bb_rod_N"/>
</dbReference>
<evidence type="ECO:0000256" key="3">
    <source>
        <dbReference type="ARBA" id="ARBA00019015"/>
    </source>
</evidence>
<name>A0A6I3SBU4_HELMO</name>
<dbReference type="Pfam" id="PF07559">
    <property type="entry name" value="FlgE_D2"/>
    <property type="match status" value="1"/>
</dbReference>
<dbReference type="RefSeq" id="WP_155474869.1">
    <property type="nucleotide sequence ID" value="NZ_WNKU01000001.1"/>
</dbReference>
<evidence type="ECO:0000313" key="11">
    <source>
        <dbReference type="EMBL" id="MTV47802.1"/>
    </source>
</evidence>
<feature type="region of interest" description="Disordered" evidence="6">
    <location>
        <begin position="369"/>
        <end position="388"/>
    </location>
</feature>
<reference evidence="11 12" key="1">
    <citation type="submission" date="2019-11" db="EMBL/GenBank/DDBJ databases">
        <title>Whole-genome sequence of a the green, strictly anaerobic photosynthetic bacterium Heliobacillus mobilis DSM 6151.</title>
        <authorList>
            <person name="Kyndt J.A."/>
            <person name="Meyer T.E."/>
        </authorList>
    </citation>
    <scope>NUCLEOTIDE SEQUENCE [LARGE SCALE GENOMIC DNA]</scope>
    <source>
        <strain evidence="11 12">DSM 6151</strain>
    </source>
</reference>
<dbReference type="InterPro" id="IPR037925">
    <property type="entry name" value="FlgE/F/G-like"/>
</dbReference>
<evidence type="ECO:0000259" key="10">
    <source>
        <dbReference type="Pfam" id="PF22692"/>
    </source>
</evidence>
<dbReference type="InterPro" id="IPR010930">
    <property type="entry name" value="Flg_bb/hook_C_dom"/>
</dbReference>
<feature type="compositionally biased region" description="Polar residues" evidence="6">
    <location>
        <begin position="369"/>
        <end position="381"/>
    </location>
</feature>
<dbReference type="Pfam" id="PF06429">
    <property type="entry name" value="Flg_bbr_C"/>
    <property type="match status" value="1"/>
</dbReference>
<gene>
    <name evidence="11" type="ORF">GJ688_02235</name>
</gene>
<organism evidence="11 12">
    <name type="scientific">Heliobacterium mobile</name>
    <name type="common">Heliobacillus mobilis</name>
    <dbReference type="NCBI Taxonomy" id="28064"/>
    <lineage>
        <taxon>Bacteria</taxon>
        <taxon>Bacillati</taxon>
        <taxon>Bacillota</taxon>
        <taxon>Clostridia</taxon>
        <taxon>Eubacteriales</taxon>
        <taxon>Heliobacteriaceae</taxon>
        <taxon>Heliobacterium</taxon>
    </lineage>
</organism>
<dbReference type="NCBIfam" id="TIGR03506">
    <property type="entry name" value="FlgEFG_subfam"/>
    <property type="match status" value="1"/>
</dbReference>
<dbReference type="GO" id="GO:0005829">
    <property type="term" value="C:cytosol"/>
    <property type="evidence" value="ECO:0007669"/>
    <property type="project" value="TreeGrafter"/>
</dbReference>
<feature type="domain" description="Flagellar basal body rod protein N-terminal" evidence="7">
    <location>
        <begin position="7"/>
        <end position="35"/>
    </location>
</feature>
<evidence type="ECO:0000256" key="2">
    <source>
        <dbReference type="ARBA" id="ARBA00009677"/>
    </source>
</evidence>
<evidence type="ECO:0000259" key="9">
    <source>
        <dbReference type="Pfam" id="PF07559"/>
    </source>
</evidence>
<dbReference type="InterPro" id="IPR011491">
    <property type="entry name" value="FlgE_D2"/>
</dbReference>
<dbReference type="SUPFAM" id="SSF117143">
    <property type="entry name" value="Flagellar hook protein flgE"/>
    <property type="match status" value="1"/>
</dbReference>
<dbReference type="Pfam" id="PF00460">
    <property type="entry name" value="Flg_bb_rod"/>
    <property type="match status" value="1"/>
</dbReference>